<feature type="compositionally biased region" description="Basic and acidic residues" evidence="7">
    <location>
        <begin position="13"/>
        <end position="22"/>
    </location>
</feature>
<evidence type="ECO:0000259" key="8">
    <source>
        <dbReference type="PROSITE" id="PS50988"/>
    </source>
</evidence>
<evidence type="ECO:0000256" key="1">
    <source>
        <dbReference type="ARBA" id="ARBA00004496"/>
    </source>
</evidence>
<sequence length="536" mass="57473">MDILRAISRRRTPQHEQADAGQKRNAAGGYSFVLDDIARLRRFLTLGVDGGTYYAAPGDLARDNAALVLRMAEQDPETLVRTIVDVSTRGSAPRQQPALFALAAATSVPGCGPAALAALPRVARTGTHLFQFAGYVEQFRGWGRGLRRAVGRWYTDKDVDAVAYQAVKYRQRDGWSHRDLLRLAHPVTADPALRATFDWITHGATGDTTPRLIEAFVRAQATSDVATWAALVRDAGLTWEMLPDAALGETAVWDALLDVGVPATALMRQLPRLTRLGMLPATGGRTAEVATLLADPERLRRARVHPVNVLVAQRTYASGRSARGTGTWEPTPAVTDALDAAFYAAFGAVEPSGTRTMLAVDVSGSMGFTRISGLPITPREAAAALALVQLATEPAASAVAFTADGGAGPNGWGRPPALAPLRVSPRQRLDDALRVVDSLPMGATDCAQPMLHATRERLEVDTFVVYTDNETWHGQVHPYQALREYRERSGIAARLVVVGMTATEFSIADPADPGMLDVAGFDAAVPSLISEFARGL</sequence>
<dbReference type="InterPro" id="IPR040322">
    <property type="entry name" value="TROVE2"/>
</dbReference>
<comment type="caution">
    <text evidence="9">The sequence shown here is derived from an EMBL/GenBank/DDBJ whole genome shotgun (WGS) entry which is preliminary data.</text>
</comment>
<keyword evidence="5" id="KW-0694">RNA-binding</keyword>
<dbReference type="Gene3D" id="3.40.50.410">
    <property type="entry name" value="von Willebrand factor, type A domain"/>
    <property type="match status" value="2"/>
</dbReference>
<evidence type="ECO:0000313" key="9">
    <source>
        <dbReference type="EMBL" id="RPF22420.1"/>
    </source>
</evidence>
<protein>
    <submittedName>
        <fullName evidence="9">60 kDa SS-A/Ro ribonucleoprotein</fullName>
    </submittedName>
</protein>
<dbReference type="SUPFAM" id="SSF53300">
    <property type="entry name" value="vWA-like"/>
    <property type="match status" value="1"/>
</dbReference>
<reference evidence="9 10" key="1">
    <citation type="submission" date="2018-11" db="EMBL/GenBank/DDBJ databases">
        <title>Sequencing the genomes of 1000 actinobacteria strains.</title>
        <authorList>
            <person name="Klenk H.-P."/>
        </authorList>
    </citation>
    <scope>NUCLEOTIDE SEQUENCE [LARGE SCALE GENOMIC DNA]</scope>
    <source>
        <strain evidence="9 10">DSM 15700</strain>
    </source>
</reference>
<dbReference type="AlphaFoldDB" id="A0A3N4YUZ8"/>
<dbReference type="PANTHER" id="PTHR14202">
    <property type="entry name" value="60 KDA RIBONUCLEOPROTEIN SSA/RO"/>
    <property type="match status" value="1"/>
</dbReference>
<evidence type="ECO:0000256" key="6">
    <source>
        <dbReference type="ARBA" id="ARBA00023274"/>
    </source>
</evidence>
<gene>
    <name evidence="9" type="ORF">EDD34_3080</name>
</gene>
<evidence type="ECO:0000256" key="4">
    <source>
        <dbReference type="ARBA" id="ARBA00022723"/>
    </source>
</evidence>
<dbReference type="InterPro" id="IPR008858">
    <property type="entry name" value="TROVE_dom"/>
</dbReference>
<dbReference type="OrthoDB" id="2986092at2"/>
<dbReference type="PROSITE" id="PS50988">
    <property type="entry name" value="TROVE"/>
    <property type="match status" value="1"/>
</dbReference>
<dbReference type="SUPFAM" id="SSF140864">
    <property type="entry name" value="TROVE domain-like"/>
    <property type="match status" value="1"/>
</dbReference>
<evidence type="ECO:0000256" key="5">
    <source>
        <dbReference type="ARBA" id="ARBA00022884"/>
    </source>
</evidence>
<organism evidence="9 10">
    <name type="scientific">Myceligenerans xiligouense</name>
    <dbReference type="NCBI Taxonomy" id="253184"/>
    <lineage>
        <taxon>Bacteria</taxon>
        <taxon>Bacillati</taxon>
        <taxon>Actinomycetota</taxon>
        <taxon>Actinomycetes</taxon>
        <taxon>Micrococcales</taxon>
        <taxon>Promicromonosporaceae</taxon>
        <taxon>Myceligenerans</taxon>
    </lineage>
</organism>
<dbReference type="InterPro" id="IPR056800">
    <property type="entry name" value="vWA_Ro60"/>
</dbReference>
<evidence type="ECO:0000256" key="7">
    <source>
        <dbReference type="SAM" id="MobiDB-lite"/>
    </source>
</evidence>
<evidence type="ECO:0000256" key="3">
    <source>
        <dbReference type="ARBA" id="ARBA00022490"/>
    </source>
</evidence>
<dbReference type="GO" id="GO:0005737">
    <property type="term" value="C:cytoplasm"/>
    <property type="evidence" value="ECO:0007669"/>
    <property type="project" value="UniProtKB-SubCell"/>
</dbReference>
<dbReference type="GO" id="GO:0046872">
    <property type="term" value="F:metal ion binding"/>
    <property type="evidence" value="ECO:0007669"/>
    <property type="project" value="UniProtKB-KW"/>
</dbReference>
<comment type="similarity">
    <text evidence="2">Belongs to the Ro 60 kDa family.</text>
</comment>
<dbReference type="GO" id="GO:0003723">
    <property type="term" value="F:RNA binding"/>
    <property type="evidence" value="ECO:0007669"/>
    <property type="project" value="UniProtKB-KW"/>
</dbReference>
<comment type="subcellular location">
    <subcellularLocation>
        <location evidence="1">Cytoplasm</location>
    </subcellularLocation>
</comment>
<proteinExistence type="inferred from homology"/>
<dbReference type="RefSeq" id="WP_123815335.1">
    <property type="nucleotide sequence ID" value="NZ_RKQZ01000001.1"/>
</dbReference>
<evidence type="ECO:0000313" key="10">
    <source>
        <dbReference type="Proteomes" id="UP000280501"/>
    </source>
</evidence>
<name>A0A3N4YUZ8_9MICO</name>
<keyword evidence="4" id="KW-0479">Metal-binding</keyword>
<accession>A0A3N4YUZ8</accession>
<dbReference type="Pfam" id="PF05731">
    <property type="entry name" value="TROVE"/>
    <property type="match status" value="2"/>
</dbReference>
<dbReference type="Pfam" id="PF25045">
    <property type="entry name" value="vWA_Ro60"/>
    <property type="match status" value="1"/>
</dbReference>
<evidence type="ECO:0000256" key="2">
    <source>
        <dbReference type="ARBA" id="ARBA00007814"/>
    </source>
</evidence>
<keyword evidence="6 9" id="KW-0687">Ribonucleoprotein</keyword>
<dbReference type="PANTHER" id="PTHR14202:SF0">
    <property type="entry name" value="RNA-BINDING PROTEIN RO60"/>
    <property type="match status" value="1"/>
</dbReference>
<dbReference type="EMBL" id="RKQZ01000001">
    <property type="protein sequence ID" value="RPF22420.1"/>
    <property type="molecule type" value="Genomic_DNA"/>
</dbReference>
<dbReference type="InterPro" id="IPR037214">
    <property type="entry name" value="TROVE_dom_sf"/>
</dbReference>
<keyword evidence="3" id="KW-0963">Cytoplasm</keyword>
<keyword evidence="10" id="KW-1185">Reference proteome</keyword>
<dbReference type="InterPro" id="IPR036465">
    <property type="entry name" value="vWFA_dom_sf"/>
</dbReference>
<dbReference type="GO" id="GO:1990904">
    <property type="term" value="C:ribonucleoprotein complex"/>
    <property type="evidence" value="ECO:0007669"/>
    <property type="project" value="UniProtKB-KW"/>
</dbReference>
<dbReference type="Proteomes" id="UP000280501">
    <property type="component" value="Unassembled WGS sequence"/>
</dbReference>
<feature type="region of interest" description="Disordered" evidence="7">
    <location>
        <begin position="1"/>
        <end position="23"/>
    </location>
</feature>
<feature type="domain" description="TROVE" evidence="8">
    <location>
        <begin position="23"/>
        <end position="354"/>
    </location>
</feature>